<dbReference type="InterPro" id="IPR036390">
    <property type="entry name" value="WH_DNA-bd_sf"/>
</dbReference>
<dbReference type="EMBL" id="RCHC01000001">
    <property type="protein sequence ID" value="RLL24489.1"/>
    <property type="molecule type" value="Genomic_DNA"/>
</dbReference>
<accession>A0ABX9U036</accession>
<dbReference type="Proteomes" id="UP000280271">
    <property type="component" value="Unassembled WGS sequence"/>
</dbReference>
<evidence type="ECO:0000313" key="1">
    <source>
        <dbReference type="EMBL" id="RLL24489.1"/>
    </source>
</evidence>
<keyword evidence="2" id="KW-1185">Reference proteome</keyword>
<organism evidence="1 2">
    <name type="scientific">Acinetobacter chengduensis</name>
    <dbReference type="NCBI Taxonomy" id="2420890"/>
    <lineage>
        <taxon>Bacteria</taxon>
        <taxon>Pseudomonadati</taxon>
        <taxon>Pseudomonadota</taxon>
        <taxon>Gammaproteobacteria</taxon>
        <taxon>Moraxellales</taxon>
        <taxon>Moraxellaceae</taxon>
        <taxon>Acinetobacter</taxon>
    </lineage>
</organism>
<comment type="caution">
    <text evidence="1">The sequence shown here is derived from an EMBL/GenBank/DDBJ whole genome shotgun (WGS) entry which is preliminary data.</text>
</comment>
<proteinExistence type="predicted"/>
<dbReference type="PANTHER" id="PTHR33202:SF7">
    <property type="entry name" value="FERRIC UPTAKE REGULATION PROTEIN"/>
    <property type="match status" value="1"/>
</dbReference>
<dbReference type="Pfam" id="PF01475">
    <property type="entry name" value="FUR"/>
    <property type="match status" value="1"/>
</dbReference>
<dbReference type="PANTHER" id="PTHR33202">
    <property type="entry name" value="ZINC UPTAKE REGULATION PROTEIN"/>
    <property type="match status" value="1"/>
</dbReference>
<gene>
    <name evidence="1" type="ORF">D9K81_00440</name>
</gene>
<name>A0ABX9U036_9GAMM</name>
<dbReference type="InterPro" id="IPR002481">
    <property type="entry name" value="FUR"/>
</dbReference>
<sequence length="144" mass="16360">MVSKEFNSVIMGILHSEKLRATIPRVLVLSALIEKDKELTAIDIHKIISTDYNEDLYISTIYNSLRAFEETGIIQKFKVGDQQAFYSIKKKSGSIRAICSECKRTYFINDDGLEAYIKNSAKNINSQLNSFSALLQITCEHCKK</sequence>
<protein>
    <submittedName>
        <fullName evidence="1">Transcriptional repressor</fullName>
    </submittedName>
</protein>
<dbReference type="Gene3D" id="1.10.10.10">
    <property type="entry name" value="Winged helix-like DNA-binding domain superfamily/Winged helix DNA-binding domain"/>
    <property type="match status" value="1"/>
</dbReference>
<dbReference type="RefSeq" id="WP_120374255.1">
    <property type="nucleotide sequence ID" value="NZ_RCHC01000001.1"/>
</dbReference>
<reference evidence="1 2" key="1">
    <citation type="submission" date="2018-09" db="EMBL/GenBank/DDBJ databases">
        <title>The draft genome of Acinetobacter sp. strains.</title>
        <authorList>
            <person name="Qin J."/>
            <person name="Feng Y."/>
            <person name="Zong Z."/>
        </authorList>
    </citation>
    <scope>NUCLEOTIDE SEQUENCE [LARGE SCALE GENOMIC DNA]</scope>
    <source>
        <strain evidence="1 2">WCHAc060005</strain>
    </source>
</reference>
<dbReference type="InterPro" id="IPR036388">
    <property type="entry name" value="WH-like_DNA-bd_sf"/>
</dbReference>
<evidence type="ECO:0000313" key="2">
    <source>
        <dbReference type="Proteomes" id="UP000280271"/>
    </source>
</evidence>
<dbReference type="SUPFAM" id="SSF46785">
    <property type="entry name" value="Winged helix' DNA-binding domain"/>
    <property type="match status" value="1"/>
</dbReference>